<dbReference type="Proteomes" id="UP000002505">
    <property type="component" value="Plasmid pACHL01"/>
</dbReference>
<reference evidence="2" key="1">
    <citation type="submission" date="2009-01" db="EMBL/GenBank/DDBJ databases">
        <title>Complete sequence of plasmid1 of Arthrobacter chlorophenolicus A6.</title>
        <authorList>
            <consortium name="US DOE Joint Genome Institute"/>
            <person name="Lucas S."/>
            <person name="Copeland A."/>
            <person name="Lapidus A."/>
            <person name="Glavina del Rio T."/>
            <person name="Tice H."/>
            <person name="Bruce D."/>
            <person name="Goodwin L."/>
            <person name="Pitluck S."/>
            <person name="Goltsman E."/>
            <person name="Clum A."/>
            <person name="Larimer F."/>
            <person name="Land M."/>
            <person name="Hauser L."/>
            <person name="Kyrpides N."/>
            <person name="Mikhailova N."/>
            <person name="Jansson J."/>
            <person name="Richardson P."/>
        </authorList>
    </citation>
    <scope>NUCLEOTIDE SEQUENCE [LARGE SCALE GENOMIC DNA]</scope>
    <source>
        <strain evidence="2">A6</strain>
        <plasmid evidence="2">pACHL01</plasmid>
    </source>
</reference>
<dbReference type="AlphaFoldDB" id="B8HIT8"/>
<geneLocation type="plasmid" evidence="2 3">
    <name>pACHL01</name>
</geneLocation>
<dbReference type="InterPro" id="IPR050855">
    <property type="entry name" value="NDM-1-like"/>
</dbReference>
<dbReference type="SMART" id="SM00849">
    <property type="entry name" value="Lactamase_B"/>
    <property type="match status" value="1"/>
</dbReference>
<sequence length="258" mass="27163">MSPISARPEKPFDFSSRVSEPSPGVFFVEGPASNWIIVSDDSGFILIDGGYPEDASLVLRSIWHVGFKPGDAKAVLITHGHVDHLGSAAHFSEAYGTPVLTSPAELAHVQGKEKHQVTLATCILNAWRPGVFSWLKHAISAGALSPKPVAAAEAWTPERLRELPGQPQPISVPGHTPGHAVILLPKAGAIVTGDALITGHSLSRHTGPQMLDAMYHTDADEALAATHALDNVEASLILPGHGPALKMPLSDALAALRS</sequence>
<dbReference type="PANTHER" id="PTHR42951">
    <property type="entry name" value="METALLO-BETA-LACTAMASE DOMAIN-CONTAINING"/>
    <property type="match status" value="1"/>
</dbReference>
<accession>B8HIT8</accession>
<gene>
    <name evidence="2" type="ordered locus">Achl_4384</name>
</gene>
<dbReference type="PANTHER" id="PTHR42951:SF14">
    <property type="entry name" value="METALLO-BETA-LACTAMASE SUPERFAMILY PROTEIN"/>
    <property type="match status" value="1"/>
</dbReference>
<feature type="domain" description="Metallo-beta-lactamase" evidence="1">
    <location>
        <begin position="32"/>
        <end position="241"/>
    </location>
</feature>
<dbReference type="InterPro" id="IPR036866">
    <property type="entry name" value="RibonucZ/Hydroxyglut_hydro"/>
</dbReference>
<keyword evidence="2" id="KW-0614">Plasmid</keyword>
<evidence type="ECO:0000259" key="1">
    <source>
        <dbReference type="SMART" id="SM00849"/>
    </source>
</evidence>
<proteinExistence type="predicted"/>
<protein>
    <submittedName>
        <fullName evidence="2">Beta-lactamase domain protein</fullName>
    </submittedName>
</protein>
<name>B8HIT8_PSECP</name>
<dbReference type="Pfam" id="PF00753">
    <property type="entry name" value="Lactamase_B"/>
    <property type="match status" value="1"/>
</dbReference>
<organism evidence="2 3">
    <name type="scientific">Pseudarthrobacter chlorophenolicus (strain ATCC 700700 / DSM 12829 / CIP 107037 / JCM 12360 / KCTC 9906 / NCIMB 13794 / A6)</name>
    <name type="common">Arthrobacter chlorophenolicus</name>
    <dbReference type="NCBI Taxonomy" id="452863"/>
    <lineage>
        <taxon>Bacteria</taxon>
        <taxon>Bacillati</taxon>
        <taxon>Actinomycetota</taxon>
        <taxon>Actinomycetes</taxon>
        <taxon>Micrococcales</taxon>
        <taxon>Micrococcaceae</taxon>
        <taxon>Pseudarthrobacter</taxon>
    </lineage>
</organism>
<evidence type="ECO:0000313" key="3">
    <source>
        <dbReference type="Proteomes" id="UP000002505"/>
    </source>
</evidence>
<dbReference type="KEGG" id="ach:Achl_4384"/>
<dbReference type="EMBL" id="CP001342">
    <property type="protein sequence ID" value="ACL42335.1"/>
    <property type="molecule type" value="Genomic_DNA"/>
</dbReference>
<dbReference type="InterPro" id="IPR001279">
    <property type="entry name" value="Metallo-B-lactamas"/>
</dbReference>
<keyword evidence="3" id="KW-1185">Reference proteome</keyword>
<dbReference type="Gene3D" id="3.60.15.10">
    <property type="entry name" value="Ribonuclease Z/Hydroxyacylglutathione hydrolase-like"/>
    <property type="match status" value="1"/>
</dbReference>
<dbReference type="HOGENOM" id="CLU_030571_2_3_11"/>
<evidence type="ECO:0000313" key="2">
    <source>
        <dbReference type="EMBL" id="ACL42335.1"/>
    </source>
</evidence>
<dbReference type="SUPFAM" id="SSF56281">
    <property type="entry name" value="Metallo-hydrolase/oxidoreductase"/>
    <property type="match status" value="1"/>
</dbReference>
<dbReference type="RefSeq" id="WP_012623352.1">
    <property type="nucleotide sequence ID" value="NC_011879.1"/>
</dbReference>